<reference evidence="3 4" key="1">
    <citation type="submission" date="2019-07" db="EMBL/GenBank/DDBJ databases">
        <title>Whole genome shotgun sequence of Cyclobacterium qasimii NBRC 106168.</title>
        <authorList>
            <person name="Hosoyama A."/>
            <person name="Uohara A."/>
            <person name="Ohji S."/>
            <person name="Ichikawa N."/>
        </authorList>
    </citation>
    <scope>NUCLEOTIDE SEQUENCE [LARGE SCALE GENOMIC DNA]</scope>
    <source>
        <strain evidence="3 4">NBRC 106168</strain>
    </source>
</reference>
<dbReference type="Gene3D" id="3.40.309.10">
    <property type="entry name" value="Aldehyde Dehydrogenase, Chain A, domain 2"/>
    <property type="match status" value="1"/>
</dbReference>
<dbReference type="PANTHER" id="PTHR43353">
    <property type="entry name" value="SUCCINATE-SEMIALDEHYDE DEHYDROGENASE, MITOCHONDRIAL"/>
    <property type="match status" value="1"/>
</dbReference>
<dbReference type="InterPro" id="IPR016163">
    <property type="entry name" value="Ald_DH_C"/>
</dbReference>
<evidence type="ECO:0000259" key="2">
    <source>
        <dbReference type="Pfam" id="PF00171"/>
    </source>
</evidence>
<accession>A0A512CB43</accession>
<gene>
    <name evidence="3" type="ORF">CQA01_19140</name>
</gene>
<dbReference type="Pfam" id="PF00171">
    <property type="entry name" value="Aldedh"/>
    <property type="match status" value="1"/>
</dbReference>
<feature type="domain" description="Aldehyde dehydrogenase" evidence="2">
    <location>
        <begin position="3"/>
        <end position="387"/>
    </location>
</feature>
<evidence type="ECO:0000256" key="1">
    <source>
        <dbReference type="ARBA" id="ARBA00023002"/>
    </source>
</evidence>
<comment type="caution">
    <text evidence="3">The sequence shown here is derived from an EMBL/GenBank/DDBJ whole genome shotgun (WGS) entry which is preliminary data.</text>
</comment>
<dbReference type="InterPro" id="IPR016162">
    <property type="entry name" value="Ald_DH_N"/>
</dbReference>
<sequence>MSQIANSFQEAQKAFLILKQQGSQKRVAFLKEIANQIELLREDLIPVAARESHLPVGRITGELGRTLGQIMLFANLVEEGSWVDAIIDHSDPDRKPAPKPDIRKMLRPLGPVVVFGASNFPLAFSTAGGDTVSALASGCPVLYKAHPAHPETSRMVANAIKAAVTVCGMPEGTFHHIEGGIDTGQELAAHPLAKAVAFTGSFKGGKALFDACNKRETPIPVYAEMGSVNPVFAMEAYLNENLVAAANTYAGSLVLGVGQFCTNPGLIFVPKAHEKAFGNQVVSQLKEVAGAPMLHEGICNTYHQALKELAASDKIEWLLTTEASQVLTGNPSLAKVKASDWLSEDAFQEEVFGPFAIMVVYESIEELEKATVKLKGQLTCTVWGDSTELSTNKDFLNLVEEKCGRLLFSGVPTGVEVGHAMQHGGPFPSTTDSRSTSVGSSAISRFVRPVAFQDMPEELLPEELMEKNPLRILRKVDGVFIR</sequence>
<dbReference type="GO" id="GO:0016620">
    <property type="term" value="F:oxidoreductase activity, acting on the aldehyde or oxo group of donors, NAD or NADP as acceptor"/>
    <property type="evidence" value="ECO:0007669"/>
    <property type="project" value="InterPro"/>
</dbReference>
<dbReference type="InterPro" id="IPR044151">
    <property type="entry name" value="ALDH_KGSADH"/>
</dbReference>
<dbReference type="Gene3D" id="3.40.605.10">
    <property type="entry name" value="Aldehyde Dehydrogenase, Chain A, domain 1"/>
    <property type="match status" value="1"/>
</dbReference>
<dbReference type="InterPro" id="IPR015590">
    <property type="entry name" value="Aldehyde_DH_dom"/>
</dbReference>
<dbReference type="EMBL" id="BJYV01000007">
    <property type="protein sequence ID" value="GEO21380.1"/>
    <property type="molecule type" value="Genomic_DNA"/>
</dbReference>
<proteinExistence type="predicted"/>
<evidence type="ECO:0000313" key="3">
    <source>
        <dbReference type="EMBL" id="GEO21380.1"/>
    </source>
</evidence>
<dbReference type="PANTHER" id="PTHR43353:SF3">
    <property type="entry name" value="ALDEHYDE DEHYDROGENASE-RELATED"/>
    <property type="match status" value="1"/>
</dbReference>
<name>A0A512CB43_9BACT</name>
<dbReference type="InterPro" id="IPR050740">
    <property type="entry name" value="Aldehyde_DH_Superfamily"/>
</dbReference>
<dbReference type="AlphaFoldDB" id="A0A512CB43"/>
<dbReference type="CDD" id="cd07129">
    <property type="entry name" value="ALDH_KGSADH"/>
    <property type="match status" value="1"/>
</dbReference>
<organism evidence="3 4">
    <name type="scientific">Cyclobacterium qasimii</name>
    <dbReference type="NCBI Taxonomy" id="1350429"/>
    <lineage>
        <taxon>Bacteria</taxon>
        <taxon>Pseudomonadati</taxon>
        <taxon>Bacteroidota</taxon>
        <taxon>Cytophagia</taxon>
        <taxon>Cytophagales</taxon>
        <taxon>Cyclobacteriaceae</taxon>
        <taxon>Cyclobacterium</taxon>
    </lineage>
</organism>
<dbReference type="Proteomes" id="UP000321301">
    <property type="component" value="Unassembled WGS sequence"/>
</dbReference>
<dbReference type="InterPro" id="IPR016161">
    <property type="entry name" value="Ald_DH/histidinol_DH"/>
</dbReference>
<keyword evidence="1" id="KW-0560">Oxidoreductase</keyword>
<evidence type="ECO:0000313" key="4">
    <source>
        <dbReference type="Proteomes" id="UP000321301"/>
    </source>
</evidence>
<dbReference type="SUPFAM" id="SSF53720">
    <property type="entry name" value="ALDH-like"/>
    <property type="match status" value="1"/>
</dbReference>
<dbReference type="RefSeq" id="WP_146947645.1">
    <property type="nucleotide sequence ID" value="NZ_BJYV01000007.1"/>
</dbReference>
<keyword evidence="4" id="KW-1185">Reference proteome</keyword>
<protein>
    <submittedName>
        <fullName evidence="3">2,5-dioxovalerate dehydrogenase</fullName>
    </submittedName>
</protein>